<dbReference type="Pfam" id="PF09331">
    <property type="entry name" value="DUF1985"/>
    <property type="match status" value="1"/>
</dbReference>
<gene>
    <name evidence="3" type="ORF">HAX54_023681</name>
</gene>
<evidence type="ECO:0000313" key="4">
    <source>
        <dbReference type="Proteomes" id="UP000823775"/>
    </source>
</evidence>
<name>A0ABS8UWY4_DATST</name>
<organism evidence="3 4">
    <name type="scientific">Datura stramonium</name>
    <name type="common">Jimsonweed</name>
    <name type="synonym">Common thornapple</name>
    <dbReference type="NCBI Taxonomy" id="4076"/>
    <lineage>
        <taxon>Eukaryota</taxon>
        <taxon>Viridiplantae</taxon>
        <taxon>Streptophyta</taxon>
        <taxon>Embryophyta</taxon>
        <taxon>Tracheophyta</taxon>
        <taxon>Spermatophyta</taxon>
        <taxon>Magnoliopsida</taxon>
        <taxon>eudicotyledons</taxon>
        <taxon>Gunneridae</taxon>
        <taxon>Pentapetalae</taxon>
        <taxon>asterids</taxon>
        <taxon>lamiids</taxon>
        <taxon>Solanales</taxon>
        <taxon>Solanaceae</taxon>
        <taxon>Solanoideae</taxon>
        <taxon>Datureae</taxon>
        <taxon>Datura</taxon>
    </lineage>
</organism>
<reference evidence="3 4" key="1">
    <citation type="journal article" date="2021" name="BMC Genomics">
        <title>Datura genome reveals duplications of psychoactive alkaloid biosynthetic genes and high mutation rate following tissue culture.</title>
        <authorList>
            <person name="Rajewski A."/>
            <person name="Carter-House D."/>
            <person name="Stajich J."/>
            <person name="Litt A."/>
        </authorList>
    </citation>
    <scope>NUCLEOTIDE SEQUENCE [LARGE SCALE GENOMIC DNA]</scope>
    <source>
        <strain evidence="3">AR-01</strain>
    </source>
</reference>
<dbReference type="PANTHER" id="PTHR48474">
    <property type="entry name" value="DUF1985 DOMAIN-CONTAINING PROTEIN"/>
    <property type="match status" value="1"/>
</dbReference>
<evidence type="ECO:0000313" key="3">
    <source>
        <dbReference type="EMBL" id="MCD9639273.1"/>
    </source>
</evidence>
<comment type="caution">
    <text evidence="3">The sequence shown here is derived from an EMBL/GenBank/DDBJ whole genome shotgun (WGS) entry which is preliminary data.</text>
</comment>
<accession>A0ABS8UWY4</accession>
<dbReference type="EMBL" id="JACEIK010002877">
    <property type="protein sequence ID" value="MCD9639273.1"/>
    <property type="molecule type" value="Genomic_DNA"/>
</dbReference>
<protein>
    <recommendedName>
        <fullName evidence="2">DUF1985 domain-containing protein</fullName>
    </recommendedName>
</protein>
<keyword evidence="4" id="KW-1185">Reference proteome</keyword>
<feature type="compositionally biased region" description="Polar residues" evidence="1">
    <location>
        <begin position="465"/>
        <end position="476"/>
    </location>
</feature>
<proteinExistence type="predicted"/>
<feature type="region of interest" description="Disordered" evidence="1">
    <location>
        <begin position="452"/>
        <end position="476"/>
    </location>
</feature>
<dbReference type="Proteomes" id="UP000823775">
    <property type="component" value="Unassembled WGS sequence"/>
</dbReference>
<evidence type="ECO:0000259" key="2">
    <source>
        <dbReference type="Pfam" id="PF09331"/>
    </source>
</evidence>
<feature type="domain" description="DUF1985" evidence="2">
    <location>
        <begin position="2"/>
        <end position="94"/>
    </location>
</feature>
<dbReference type="InterPro" id="IPR015410">
    <property type="entry name" value="DUF1985"/>
</dbReference>
<sequence>MARELESSSGNALLINVNGTTLHFTQREFTLISSLNCTTDESEFVFDTDVPNRLIHQYFGGDNTRTVNKAKFVDKFEKKVWGNSDDDALKFALVFKNIDPTSRELSILELPSPYVESQIVHPVDNVAEQSDDDFMDVQPLIPTAKDKEKVVESSSPNVLQKSHVEQNAAIRQKIDLVKKYVKDEFDDIRKLINNKFNNLMDVVRVHGREGQYHKPEVASNVPPQQDNLSGEINQNANDGVHNMEELTELHDQNMNSDINKDKPKHMADMQFDQREHIQRKFQGVTIVMPKNTVQTHIGDVHLKDLNMAPSQFEFHDELLLSLNPERSIIVHPHANIQEEVTPLPMQRSAGHDAVVKHEIEKLPELLSIYLSTTDFYKKKGITSSTHPRYNIQTPSDAFEVMDCGIFMATYAEFLSGGEGILNSSIDAEFRRNKYASILWDYATKKLEAESMSDDEAPPKKIRPVVQSSSSYRIVLP</sequence>
<dbReference type="PANTHER" id="PTHR48474:SF1">
    <property type="entry name" value="DUF1985 DOMAIN-CONTAINING PROTEIN"/>
    <property type="match status" value="1"/>
</dbReference>
<evidence type="ECO:0000256" key="1">
    <source>
        <dbReference type="SAM" id="MobiDB-lite"/>
    </source>
</evidence>